<gene>
    <name evidence="3" type="ORF">JOC83_000452</name>
</gene>
<dbReference type="Pfam" id="PF07905">
    <property type="entry name" value="PucR"/>
    <property type="match status" value="1"/>
</dbReference>
<name>A0ABS2QS81_9BACI</name>
<sequence>MKSYLTVNEILGRKHFVCSEVIAGKKGLNNMVKWVHIMEVTNVNKLLNGNELILSTGVGWKENKEVFISFLHQLIECRAVGLCIEIGIYTSEIPPEVVNIANEHDFPIIIFHEEVPFVEITQDIHSMLINQHYQMISDLENYSQQLNKLLLTINHPQEILTFFHKYTNLQVALRLNEVTTLIPHASPTKEKEILHLLNQIDTNGEQTSIGLQRVQVLNQDYAELYLLCHERYLTELELLALDRTATALAQHFLRDLYVEERRRIAETEWMTKWLTGELSHEKLMHYLEESIHPTAIDGGVVAVCKWSSDSEQPSFDLTYFKLFIRNLFEQEGFHLFTIEKHNYIVLLLLNKRSYKTWKKRITDGISRLMDTDYQKKRNFPIQLIGIGSYYQDLRDIGKSYEKAIDTIKIQEKIESSTTIHFYDDLHMFRVISLVQQHKDLRDVVMEYLEPVINYDKKYNAKLMETLKTYLACQGSKQETAKKLFIVRQTLYHRIEKLEKLLGSDFMQPEKRMAIEFMLMTYEYLFTVNSTSKLSYKL</sequence>
<dbReference type="InterPro" id="IPR012914">
    <property type="entry name" value="PucR_dom"/>
</dbReference>
<dbReference type="PANTHER" id="PTHR33744">
    <property type="entry name" value="CARBOHYDRATE DIACID REGULATOR"/>
    <property type="match status" value="1"/>
</dbReference>
<feature type="domain" description="Purine catabolism PurC-like" evidence="1">
    <location>
        <begin position="10"/>
        <end position="128"/>
    </location>
</feature>
<dbReference type="RefSeq" id="WP_205183160.1">
    <property type="nucleotide sequence ID" value="NZ_JAFBFC010000001.1"/>
</dbReference>
<evidence type="ECO:0000259" key="2">
    <source>
        <dbReference type="Pfam" id="PF13556"/>
    </source>
</evidence>
<proteinExistence type="predicted"/>
<dbReference type="InterPro" id="IPR025736">
    <property type="entry name" value="PucR_C-HTH_dom"/>
</dbReference>
<evidence type="ECO:0000259" key="1">
    <source>
        <dbReference type="Pfam" id="PF07905"/>
    </source>
</evidence>
<dbReference type="InterPro" id="IPR051448">
    <property type="entry name" value="CdaR-like_regulators"/>
</dbReference>
<dbReference type="Pfam" id="PF13556">
    <property type="entry name" value="HTH_30"/>
    <property type="match status" value="1"/>
</dbReference>
<keyword evidence="4" id="KW-1185">Reference proteome</keyword>
<dbReference type="InterPro" id="IPR042070">
    <property type="entry name" value="PucR_C-HTH_sf"/>
</dbReference>
<accession>A0ABS2QS81</accession>
<reference evidence="3 4" key="1">
    <citation type="submission" date="2021-01" db="EMBL/GenBank/DDBJ databases">
        <title>Genomic Encyclopedia of Type Strains, Phase IV (KMG-IV): sequencing the most valuable type-strain genomes for metagenomic binning, comparative biology and taxonomic classification.</title>
        <authorList>
            <person name="Goeker M."/>
        </authorList>
    </citation>
    <scope>NUCLEOTIDE SEQUENCE [LARGE SCALE GENOMIC DNA]</scope>
    <source>
        <strain evidence="3 4">DSM 104297</strain>
    </source>
</reference>
<dbReference type="PANTHER" id="PTHR33744:SF1">
    <property type="entry name" value="DNA-BINDING TRANSCRIPTIONAL ACTIVATOR ADER"/>
    <property type="match status" value="1"/>
</dbReference>
<comment type="caution">
    <text evidence="3">The sequence shown here is derived from an EMBL/GenBank/DDBJ whole genome shotgun (WGS) entry which is preliminary data.</text>
</comment>
<dbReference type="EMBL" id="JAFBFC010000001">
    <property type="protein sequence ID" value="MBM7701626.1"/>
    <property type="molecule type" value="Genomic_DNA"/>
</dbReference>
<organism evidence="3 4">
    <name type="scientific">Priestia iocasae</name>
    <dbReference type="NCBI Taxonomy" id="2291674"/>
    <lineage>
        <taxon>Bacteria</taxon>
        <taxon>Bacillati</taxon>
        <taxon>Bacillota</taxon>
        <taxon>Bacilli</taxon>
        <taxon>Bacillales</taxon>
        <taxon>Bacillaceae</taxon>
        <taxon>Priestia</taxon>
    </lineage>
</organism>
<protein>
    <submittedName>
        <fullName evidence="3">Purine catabolism regulator</fullName>
    </submittedName>
</protein>
<evidence type="ECO:0000313" key="4">
    <source>
        <dbReference type="Proteomes" id="UP000809829"/>
    </source>
</evidence>
<dbReference type="Gene3D" id="1.10.10.2840">
    <property type="entry name" value="PucR C-terminal helix-turn-helix domain"/>
    <property type="match status" value="1"/>
</dbReference>
<evidence type="ECO:0000313" key="3">
    <source>
        <dbReference type="EMBL" id="MBM7701626.1"/>
    </source>
</evidence>
<dbReference type="Proteomes" id="UP000809829">
    <property type="component" value="Unassembled WGS sequence"/>
</dbReference>
<feature type="domain" description="PucR C-terminal helix-turn-helix" evidence="2">
    <location>
        <begin position="462"/>
        <end position="518"/>
    </location>
</feature>